<dbReference type="PROSITE" id="PS50110">
    <property type="entry name" value="RESPONSE_REGULATORY"/>
    <property type="match status" value="1"/>
</dbReference>
<dbReference type="InterPro" id="IPR036097">
    <property type="entry name" value="HisK_dim/P_sf"/>
</dbReference>
<dbReference type="EC" id="2.7.13.3" evidence="2"/>
<dbReference type="RefSeq" id="WP_057751579.1">
    <property type="nucleotide sequence ID" value="NZ_LJYG01000097.1"/>
</dbReference>
<feature type="domain" description="PAC" evidence="8">
    <location>
        <begin position="89"/>
        <end position="140"/>
    </location>
</feature>
<dbReference type="PRINTS" id="PR00344">
    <property type="entry name" value="BCTRLSENSOR"/>
</dbReference>
<keyword evidence="9" id="KW-0808">Transferase</keyword>
<dbReference type="InterPro" id="IPR005467">
    <property type="entry name" value="His_kinase_dom"/>
</dbReference>
<comment type="caution">
    <text evidence="9">The sequence shown here is derived from an EMBL/GenBank/DDBJ whole genome shotgun (WGS) entry which is preliminary data.</text>
</comment>
<keyword evidence="10" id="KW-1185">Reference proteome</keyword>
<feature type="domain" description="Response regulatory" evidence="6">
    <location>
        <begin position="394"/>
        <end position="505"/>
    </location>
</feature>
<evidence type="ECO:0000256" key="3">
    <source>
        <dbReference type="ARBA" id="ARBA00022553"/>
    </source>
</evidence>
<dbReference type="EMBL" id="LJYG01000097">
    <property type="protein sequence ID" value="KRQ07520.1"/>
    <property type="molecule type" value="Genomic_DNA"/>
</dbReference>
<dbReference type="SMART" id="SM00387">
    <property type="entry name" value="HATPase_c"/>
    <property type="match status" value="1"/>
</dbReference>
<sequence>MVKKSSQQRDLFESERSFRLLVEGVADYALYMLDPNGIITSWNIGGERIKGYSPQEILGQHFSRFYTEADRANGKPARALRIAREQGRYEEEGWRVRKDGTFLWASVVIDPIYENGALVGFAKITRDITERRNAQIRLEAMQTQLAESQKFDALGQLTGGVAHDFNNLLMIISGSLHILKKGDPEDPRFQRAISAIETAAKRGAALTGQLLTFARRQSVNPQAIHLADRIEAIREVLYAGVGSAVHLAFDIDREVWPVKADISEFETGLLNLVINARDAMPDGGTVTIGAHNIVLDDPLHNGEYVAITVNDTGLGIPSDVVDKIFEPFFTTKPVGKGTGLGLSQVHGFAHQAGGTIKVASELGKGTTFTILLPRETAAASNETPDAATVRGSGTVLLVEDNPDVALVSTGLLEQLGYSVRRVADAEAALRELESDGVDFVFSDIVMPGKLDGLGLAHLLRQTHPDLPILLASGYSEAAAGVRGDFPILRKPYEIHELSEAISKLPR</sequence>
<evidence type="ECO:0000259" key="5">
    <source>
        <dbReference type="PROSITE" id="PS50109"/>
    </source>
</evidence>
<protein>
    <recommendedName>
        <fullName evidence="2">histidine kinase</fullName>
        <ecNumber evidence="2">2.7.13.3</ecNumber>
    </recommendedName>
</protein>
<dbReference type="Gene3D" id="3.40.50.2300">
    <property type="match status" value="1"/>
</dbReference>
<dbReference type="SMART" id="SM00448">
    <property type="entry name" value="REC"/>
    <property type="match status" value="1"/>
</dbReference>
<dbReference type="InterPro" id="IPR004358">
    <property type="entry name" value="Sig_transdc_His_kin-like_C"/>
</dbReference>
<dbReference type="Gene3D" id="3.30.450.20">
    <property type="entry name" value="PAS domain"/>
    <property type="match status" value="1"/>
</dbReference>
<dbReference type="Pfam" id="PF00512">
    <property type="entry name" value="HisKA"/>
    <property type="match status" value="1"/>
</dbReference>
<proteinExistence type="predicted"/>
<dbReference type="InterPro" id="IPR003594">
    <property type="entry name" value="HATPase_dom"/>
</dbReference>
<dbReference type="AlphaFoldDB" id="A0A0R3DBS1"/>
<evidence type="ECO:0000313" key="9">
    <source>
        <dbReference type="EMBL" id="KRQ07520.1"/>
    </source>
</evidence>
<dbReference type="PROSITE" id="PS50113">
    <property type="entry name" value="PAC"/>
    <property type="match status" value="1"/>
</dbReference>
<dbReference type="PROSITE" id="PS50109">
    <property type="entry name" value="HIS_KIN"/>
    <property type="match status" value="1"/>
</dbReference>
<dbReference type="NCBIfam" id="TIGR00229">
    <property type="entry name" value="sensory_box"/>
    <property type="match status" value="1"/>
</dbReference>
<dbReference type="SUPFAM" id="SSF55874">
    <property type="entry name" value="ATPase domain of HSP90 chaperone/DNA topoisomerase II/histidine kinase"/>
    <property type="match status" value="1"/>
</dbReference>
<dbReference type="InterPro" id="IPR003661">
    <property type="entry name" value="HisK_dim/P_dom"/>
</dbReference>
<evidence type="ECO:0000256" key="2">
    <source>
        <dbReference type="ARBA" id="ARBA00012438"/>
    </source>
</evidence>
<reference evidence="9 10" key="1">
    <citation type="submission" date="2015-09" db="EMBL/GenBank/DDBJ databases">
        <title>Draft Genome Sequence of Bradyrhizobium manausense Strain BR 3351T, a Novel Symbiotic Nitrogen-Fixing Alphaproteobacterium Isolated from Brazilian Amazon Rain Forest.</title>
        <authorList>
            <person name="De Araujo J.L."/>
            <person name="Zilli J.E."/>
        </authorList>
    </citation>
    <scope>NUCLEOTIDE SEQUENCE [LARGE SCALE GENOMIC DNA]</scope>
    <source>
        <strain evidence="9 10">BR3351</strain>
    </source>
</reference>
<keyword evidence="9" id="KW-0418">Kinase</keyword>
<dbReference type="InterPro" id="IPR001789">
    <property type="entry name" value="Sig_transdc_resp-reg_receiver"/>
</dbReference>
<dbReference type="Gene3D" id="3.30.565.10">
    <property type="entry name" value="Histidine kinase-like ATPase, C-terminal domain"/>
    <property type="match status" value="1"/>
</dbReference>
<comment type="catalytic activity">
    <reaction evidence="1">
        <text>ATP + protein L-histidine = ADP + protein N-phospho-L-histidine.</text>
        <dbReference type="EC" id="2.7.13.3"/>
    </reaction>
</comment>
<organism evidence="9 10">
    <name type="scientific">Bradyrhizobium manausense</name>
    <dbReference type="NCBI Taxonomy" id="989370"/>
    <lineage>
        <taxon>Bacteria</taxon>
        <taxon>Pseudomonadati</taxon>
        <taxon>Pseudomonadota</taxon>
        <taxon>Alphaproteobacteria</taxon>
        <taxon>Hyphomicrobiales</taxon>
        <taxon>Nitrobacteraceae</taxon>
        <taxon>Bradyrhizobium</taxon>
    </lineage>
</organism>
<dbReference type="SUPFAM" id="SSF55785">
    <property type="entry name" value="PYP-like sensor domain (PAS domain)"/>
    <property type="match status" value="1"/>
</dbReference>
<dbReference type="Proteomes" id="UP000051936">
    <property type="component" value="Unassembled WGS sequence"/>
</dbReference>
<dbReference type="Pfam" id="PF00072">
    <property type="entry name" value="Response_reg"/>
    <property type="match status" value="1"/>
</dbReference>
<dbReference type="STRING" id="989370.AOQ71_23400"/>
<evidence type="ECO:0000259" key="8">
    <source>
        <dbReference type="PROSITE" id="PS50113"/>
    </source>
</evidence>
<dbReference type="GO" id="GO:0000155">
    <property type="term" value="F:phosphorelay sensor kinase activity"/>
    <property type="evidence" value="ECO:0007669"/>
    <property type="project" value="InterPro"/>
</dbReference>
<dbReference type="PROSITE" id="PS50112">
    <property type="entry name" value="PAS"/>
    <property type="match status" value="1"/>
</dbReference>
<evidence type="ECO:0000259" key="7">
    <source>
        <dbReference type="PROSITE" id="PS50112"/>
    </source>
</evidence>
<dbReference type="PANTHER" id="PTHR43065:SF49">
    <property type="entry name" value="HISTIDINE KINASE"/>
    <property type="match status" value="1"/>
</dbReference>
<keyword evidence="3 4" id="KW-0597">Phosphoprotein</keyword>
<dbReference type="SUPFAM" id="SSF47384">
    <property type="entry name" value="Homodimeric domain of signal transducing histidine kinase"/>
    <property type="match status" value="1"/>
</dbReference>
<dbReference type="PANTHER" id="PTHR43065">
    <property type="entry name" value="SENSOR HISTIDINE KINASE"/>
    <property type="match status" value="1"/>
</dbReference>
<dbReference type="InterPro" id="IPR011006">
    <property type="entry name" value="CheY-like_superfamily"/>
</dbReference>
<dbReference type="CDD" id="cd00082">
    <property type="entry name" value="HisKA"/>
    <property type="match status" value="1"/>
</dbReference>
<dbReference type="CDD" id="cd00130">
    <property type="entry name" value="PAS"/>
    <property type="match status" value="1"/>
</dbReference>
<dbReference type="InterPro" id="IPR035965">
    <property type="entry name" value="PAS-like_dom_sf"/>
</dbReference>
<dbReference type="InterPro" id="IPR036890">
    <property type="entry name" value="HATPase_C_sf"/>
</dbReference>
<dbReference type="Pfam" id="PF02518">
    <property type="entry name" value="HATPase_c"/>
    <property type="match status" value="1"/>
</dbReference>
<name>A0A0R3DBS1_9BRAD</name>
<dbReference type="Gene3D" id="1.10.287.130">
    <property type="match status" value="1"/>
</dbReference>
<evidence type="ECO:0000256" key="4">
    <source>
        <dbReference type="PROSITE-ProRule" id="PRU00169"/>
    </source>
</evidence>
<feature type="domain" description="PAS" evidence="7">
    <location>
        <begin position="14"/>
        <end position="87"/>
    </location>
</feature>
<gene>
    <name evidence="9" type="ORF">AOQ71_23400</name>
</gene>
<dbReference type="SMART" id="SM00091">
    <property type="entry name" value="PAS"/>
    <property type="match status" value="1"/>
</dbReference>
<dbReference type="OrthoDB" id="9796100at2"/>
<dbReference type="SMART" id="SM00388">
    <property type="entry name" value="HisKA"/>
    <property type="match status" value="1"/>
</dbReference>
<dbReference type="SUPFAM" id="SSF52172">
    <property type="entry name" value="CheY-like"/>
    <property type="match status" value="1"/>
</dbReference>
<feature type="modified residue" description="4-aspartylphosphate" evidence="4">
    <location>
        <position position="443"/>
    </location>
</feature>
<evidence type="ECO:0000259" key="6">
    <source>
        <dbReference type="PROSITE" id="PS50110"/>
    </source>
</evidence>
<accession>A0A0R3DBS1</accession>
<dbReference type="InterPro" id="IPR000014">
    <property type="entry name" value="PAS"/>
</dbReference>
<dbReference type="InterPro" id="IPR000700">
    <property type="entry name" value="PAS-assoc_C"/>
</dbReference>
<dbReference type="Pfam" id="PF13426">
    <property type="entry name" value="PAS_9"/>
    <property type="match status" value="1"/>
</dbReference>
<feature type="domain" description="Histidine kinase" evidence="5">
    <location>
        <begin position="160"/>
        <end position="376"/>
    </location>
</feature>
<evidence type="ECO:0000313" key="10">
    <source>
        <dbReference type="Proteomes" id="UP000051936"/>
    </source>
</evidence>
<evidence type="ECO:0000256" key="1">
    <source>
        <dbReference type="ARBA" id="ARBA00000085"/>
    </source>
</evidence>